<accession>A0A0A1TV17</accession>
<dbReference type="Proteomes" id="UP000014680">
    <property type="component" value="Unassembled WGS sequence"/>
</dbReference>
<gene>
    <name evidence="1" type="ORF">EIN_501500</name>
</gene>
<feature type="non-terminal residue" evidence="1">
    <location>
        <position position="1"/>
    </location>
</feature>
<evidence type="ECO:0000313" key="2">
    <source>
        <dbReference type="Proteomes" id="UP000014680"/>
    </source>
</evidence>
<dbReference type="EMBL" id="KB207167">
    <property type="protein sequence ID" value="ELP84087.1"/>
    <property type="molecule type" value="Genomic_DNA"/>
</dbReference>
<reference evidence="1 2" key="1">
    <citation type="submission" date="2012-10" db="EMBL/GenBank/DDBJ databases">
        <authorList>
            <person name="Zafar N."/>
            <person name="Inman J."/>
            <person name="Hall N."/>
            <person name="Lorenzi H."/>
            <person name="Caler E."/>
        </authorList>
    </citation>
    <scope>NUCLEOTIDE SEQUENCE [LARGE SCALE GENOMIC DNA]</scope>
    <source>
        <strain evidence="1 2">IP1</strain>
    </source>
</reference>
<dbReference type="VEuPathDB" id="AmoebaDB:EIN_501500"/>
<dbReference type="AlphaFoldDB" id="A0A0A1TV17"/>
<proteinExistence type="predicted"/>
<name>A0A0A1TV17_ENTIV</name>
<evidence type="ECO:0000313" key="1">
    <source>
        <dbReference type="EMBL" id="ELP84087.1"/>
    </source>
</evidence>
<sequence>FGSHLTVHFNYFIHFTLSLGQLKKVWFFTNIKVKYIIFCYKFKNSRRVKNKKLFKQTTINQINFNLYKIFNLNTKMSFCCYLLSIQHNSTIKKI</sequence>
<dbReference type="RefSeq" id="XP_004183433.1">
    <property type="nucleotide sequence ID" value="XM_004183385.1"/>
</dbReference>
<dbReference type="GeneID" id="14883067"/>
<protein>
    <submittedName>
        <fullName evidence="1">Uncharacterized protein</fullName>
    </submittedName>
</protein>
<dbReference type="KEGG" id="eiv:EIN_501500"/>
<organism evidence="1 2">
    <name type="scientific">Entamoeba invadens IP1</name>
    <dbReference type="NCBI Taxonomy" id="370355"/>
    <lineage>
        <taxon>Eukaryota</taxon>
        <taxon>Amoebozoa</taxon>
        <taxon>Evosea</taxon>
        <taxon>Archamoebae</taxon>
        <taxon>Mastigamoebida</taxon>
        <taxon>Entamoebidae</taxon>
        <taxon>Entamoeba</taxon>
    </lineage>
</organism>
<keyword evidence="2" id="KW-1185">Reference proteome</keyword>